<dbReference type="InterPro" id="IPR027365">
    <property type="entry name" value="GNAT_acetyltra_YdfB-like"/>
</dbReference>
<gene>
    <name evidence="2" type="ORF">B5E88_00100</name>
</gene>
<dbReference type="SUPFAM" id="SSF55729">
    <property type="entry name" value="Acyl-CoA N-acyltransferases (Nat)"/>
    <property type="match status" value="1"/>
</dbReference>
<dbReference type="Pfam" id="PF12746">
    <property type="entry name" value="GNAT_acetyltran"/>
    <property type="match status" value="1"/>
</dbReference>
<evidence type="ECO:0000313" key="2">
    <source>
        <dbReference type="EMBL" id="OUQ11778.1"/>
    </source>
</evidence>
<sequence length="253" mass="28750">MLKKCSEQDRKRLNDYLYQNPVLNLFIIGDLYNYGFDSDIQDLYIDEDNQGIHGLVLRYRNSILVQSYEGRTYPEFVAELVERHRITHINGEASLVAKYDFAARENVLCYFSQCKELKNAPKMTAVESFGPEDAKEISEVFKSVFKNFSAKPGEIQESLAKKLDRVYGVRVDGKIVSIARSTAECPGLAMLVGVATLESFRSLGYARQTVAKLTADLLAEGKEPCLFYENPVAARIYESLGYERVGQWRVVRL</sequence>
<dbReference type="Gene3D" id="3.40.630.30">
    <property type="match status" value="1"/>
</dbReference>
<dbReference type="GO" id="GO:0016747">
    <property type="term" value="F:acyltransferase activity, transferring groups other than amino-acyl groups"/>
    <property type="evidence" value="ECO:0007669"/>
    <property type="project" value="InterPro"/>
</dbReference>
<feature type="domain" description="N-acetyltransferase" evidence="1">
    <location>
        <begin position="124"/>
        <end position="253"/>
    </location>
</feature>
<dbReference type="Proteomes" id="UP000196074">
    <property type="component" value="Unassembled WGS sequence"/>
</dbReference>
<evidence type="ECO:0000313" key="3">
    <source>
        <dbReference type="Proteomes" id="UP000196074"/>
    </source>
</evidence>
<dbReference type="PROSITE" id="PS51186">
    <property type="entry name" value="GNAT"/>
    <property type="match status" value="1"/>
</dbReference>
<organism evidence="2 3">
    <name type="scientific">Enterococcus cecorum</name>
    <dbReference type="NCBI Taxonomy" id="44008"/>
    <lineage>
        <taxon>Bacteria</taxon>
        <taxon>Bacillati</taxon>
        <taxon>Bacillota</taxon>
        <taxon>Bacilli</taxon>
        <taxon>Lactobacillales</taxon>
        <taxon>Enterococcaceae</taxon>
        <taxon>Enterococcus</taxon>
    </lineage>
</organism>
<dbReference type="AlphaFoldDB" id="A0A1Y4R2I9"/>
<evidence type="ECO:0000259" key="1">
    <source>
        <dbReference type="PROSITE" id="PS51186"/>
    </source>
</evidence>
<accession>A0A1Y4R2I9</accession>
<dbReference type="InterPro" id="IPR000182">
    <property type="entry name" value="GNAT_dom"/>
</dbReference>
<name>A0A1Y4R2I9_9ENTE</name>
<keyword evidence="2" id="KW-0808">Transferase</keyword>
<protein>
    <submittedName>
        <fullName evidence="2">GNAT family N-acetyltransferase</fullName>
    </submittedName>
</protein>
<proteinExistence type="predicted"/>
<comment type="caution">
    <text evidence="2">The sequence shown here is derived from an EMBL/GenBank/DDBJ whole genome shotgun (WGS) entry which is preliminary data.</text>
</comment>
<dbReference type="InterPro" id="IPR016181">
    <property type="entry name" value="Acyl_CoA_acyltransferase"/>
</dbReference>
<dbReference type="EMBL" id="NFLC01000001">
    <property type="protein sequence ID" value="OUQ11778.1"/>
    <property type="molecule type" value="Genomic_DNA"/>
</dbReference>
<dbReference type="RefSeq" id="WP_080961523.1">
    <property type="nucleotide sequence ID" value="NZ_LDEA01000026.1"/>
</dbReference>
<reference evidence="3" key="1">
    <citation type="submission" date="2017-04" db="EMBL/GenBank/DDBJ databases">
        <title>Function of individual gut microbiota members based on whole genome sequencing of pure cultures obtained from chicken caecum.</title>
        <authorList>
            <person name="Medvecky M."/>
            <person name="Cejkova D."/>
            <person name="Polansky O."/>
            <person name="Karasova D."/>
            <person name="Kubasova T."/>
            <person name="Cizek A."/>
            <person name="Rychlik I."/>
        </authorList>
    </citation>
    <scope>NUCLEOTIDE SEQUENCE [LARGE SCALE GENOMIC DNA]</scope>
    <source>
        <strain evidence="3">An144</strain>
    </source>
</reference>